<sequence>MAADRLEQQEGQPGTAVAALLGSCPTVDKTMPTLKSFTGGNSRTVIPESSAL</sequence>
<evidence type="ECO:0000313" key="1">
    <source>
        <dbReference type="EMBL" id="MDQ0564687.1"/>
    </source>
</evidence>
<dbReference type="Proteomes" id="UP000439914">
    <property type="component" value="Unassembled WGS sequence"/>
</dbReference>
<dbReference type="EMBL" id="WTYG01000003">
    <property type="protein sequence ID" value="MXP36286.1"/>
    <property type="molecule type" value="Genomic_DNA"/>
</dbReference>
<reference evidence="2 3" key="1">
    <citation type="submission" date="2019-12" db="EMBL/GenBank/DDBJ databases">
        <title>Genomic-based taxomic classification of the family Erythrobacteraceae.</title>
        <authorList>
            <person name="Xu L."/>
        </authorList>
    </citation>
    <scope>NUCLEOTIDE SEQUENCE [LARGE SCALE GENOMIC DNA]</scope>
    <source>
        <strain evidence="2 3">CGMCC 1.8703</strain>
    </source>
</reference>
<evidence type="ECO:0000313" key="4">
    <source>
        <dbReference type="Proteomes" id="UP001238601"/>
    </source>
</evidence>
<reference evidence="1 4" key="2">
    <citation type="submission" date="2023-07" db="EMBL/GenBank/DDBJ databases">
        <title>Genomic Encyclopedia of Type Strains, Phase IV (KMG-IV): sequencing the most valuable type-strain genomes for metagenomic binning, comparative biology and taxonomic classification.</title>
        <authorList>
            <person name="Goeker M."/>
        </authorList>
    </citation>
    <scope>NUCLEOTIDE SEQUENCE [LARGE SCALE GENOMIC DNA]</scope>
    <source>
        <strain evidence="1 4">DSM 14432</strain>
    </source>
</reference>
<keyword evidence="4" id="KW-1185">Reference proteome</keyword>
<dbReference type="GeneID" id="93685033"/>
<evidence type="ECO:0000313" key="3">
    <source>
        <dbReference type="Proteomes" id="UP000439914"/>
    </source>
</evidence>
<name>A0A6I4UD39_9SPHN</name>
<dbReference type="Proteomes" id="UP001238601">
    <property type="component" value="Unassembled WGS sequence"/>
</dbReference>
<dbReference type="EMBL" id="JAUSWK010000001">
    <property type="protein sequence ID" value="MDQ0564687.1"/>
    <property type="molecule type" value="Genomic_DNA"/>
</dbReference>
<dbReference type="AlphaFoldDB" id="A0A6I4UD39"/>
<evidence type="ECO:0000313" key="2">
    <source>
        <dbReference type="EMBL" id="MXP36286.1"/>
    </source>
</evidence>
<dbReference type="PROSITE" id="PS51257">
    <property type="entry name" value="PROKAR_LIPOPROTEIN"/>
    <property type="match status" value="1"/>
</dbReference>
<proteinExistence type="predicted"/>
<organism evidence="2 3">
    <name type="scientific">Qipengyuania citrea</name>
    <dbReference type="NCBI Taxonomy" id="225971"/>
    <lineage>
        <taxon>Bacteria</taxon>
        <taxon>Pseudomonadati</taxon>
        <taxon>Pseudomonadota</taxon>
        <taxon>Alphaproteobacteria</taxon>
        <taxon>Sphingomonadales</taxon>
        <taxon>Erythrobacteraceae</taxon>
        <taxon>Qipengyuania</taxon>
    </lineage>
</organism>
<gene>
    <name evidence="2" type="ORF">GRI55_10960</name>
    <name evidence="1" type="ORF">QOZ97_000197</name>
</gene>
<protein>
    <submittedName>
        <fullName evidence="2">Uncharacterized protein</fullName>
    </submittedName>
</protein>
<accession>A0A6I4UD39</accession>
<comment type="caution">
    <text evidence="2">The sequence shown here is derived from an EMBL/GenBank/DDBJ whole genome shotgun (WGS) entry which is preliminary data.</text>
</comment>
<dbReference type="RefSeq" id="WP_160767187.1">
    <property type="nucleotide sequence ID" value="NZ_JAUSWK010000001.1"/>
</dbReference>